<reference evidence="4" key="1">
    <citation type="journal article" date="2011" name="J. Bacteriol.">
        <title>Complete genome sequence of the haloaromatic acid-degrading bacterium Achromobacter xylosoxidans A8.</title>
        <authorList>
            <person name="Strnad H."/>
            <person name="Ridl J."/>
            <person name="Paces J."/>
            <person name="Kolar M."/>
            <person name="Vlcek C."/>
            <person name="Paces V."/>
        </authorList>
    </citation>
    <scope>NUCLEOTIDE SEQUENCE [LARGE SCALE GENOMIC DNA]</scope>
    <source>
        <strain evidence="4">A8</strain>
        <plasmid evidence="4">pA82</plasmid>
    </source>
</reference>
<keyword evidence="2" id="KW-0804">Transcription</keyword>
<dbReference type="Gene3D" id="1.10.10.2690">
    <property type="match status" value="2"/>
</dbReference>
<proteinExistence type="predicted"/>
<sequence>MALAPPTHSSNMTTEIPGPLSTDQFAALADIARLDSPTVRDAVRRIVLFGALRLDVASELGVGKATVSNAIGRLNGALATARAALPGGRTARCAPGADSAQFEALCHIARLRPQEVVAAQAIAVDGARPEDAATAANCSVATARGAAGRLLAALELAVAATGETNVPRPEYAWASRLLDIALPRLPTR</sequence>
<evidence type="ECO:0000256" key="1">
    <source>
        <dbReference type="ARBA" id="ARBA00023015"/>
    </source>
</evidence>
<dbReference type="KEGG" id="axy:AXYL_06822"/>
<evidence type="ECO:0000313" key="4">
    <source>
        <dbReference type="Proteomes" id="UP000006876"/>
    </source>
</evidence>
<keyword evidence="1" id="KW-0805">Transcription regulation</keyword>
<dbReference type="HOGENOM" id="CLU_1438205_0_0_4"/>
<accession>E3HYF0</accession>
<geneLocation type="plasmid" evidence="3 4">
    <name>pA82</name>
</geneLocation>
<dbReference type="InterPro" id="IPR053721">
    <property type="entry name" value="Fimbrial_Adhesin_Reg"/>
</dbReference>
<dbReference type="EMBL" id="CP002289">
    <property type="protein sequence ID" value="ADP20104.1"/>
    <property type="molecule type" value="Genomic_DNA"/>
</dbReference>
<dbReference type="AlphaFoldDB" id="E3HYF0"/>
<gene>
    <name evidence="3" type="ordered locus">AXYL_06822</name>
</gene>
<evidence type="ECO:0000256" key="2">
    <source>
        <dbReference type="ARBA" id="ARBA00023163"/>
    </source>
</evidence>
<dbReference type="Proteomes" id="UP000006876">
    <property type="component" value="Plasmid pA82"/>
</dbReference>
<keyword evidence="3" id="KW-0614">Plasmid</keyword>
<name>E3HYF0_ACHXA</name>
<protein>
    <submittedName>
        <fullName evidence="3">Uncharacterized protein</fullName>
    </submittedName>
</protein>
<evidence type="ECO:0000313" key="3">
    <source>
        <dbReference type="EMBL" id="ADP20104.1"/>
    </source>
</evidence>
<organism evidence="3 4">
    <name type="scientific">Achromobacter xylosoxidans (strain A8)</name>
    <dbReference type="NCBI Taxonomy" id="762376"/>
    <lineage>
        <taxon>Bacteria</taxon>
        <taxon>Pseudomonadati</taxon>
        <taxon>Pseudomonadota</taxon>
        <taxon>Betaproteobacteria</taxon>
        <taxon>Burkholderiales</taxon>
        <taxon>Alcaligenaceae</taxon>
        <taxon>Achromobacter</taxon>
    </lineage>
</organism>